<dbReference type="OrthoDB" id="1660488at2"/>
<dbReference type="SUPFAM" id="SSF111126">
    <property type="entry name" value="Ligand-binding domain in the NO signalling and Golgi transport"/>
    <property type="match status" value="1"/>
</dbReference>
<dbReference type="EMBL" id="DTBH01000146">
    <property type="protein sequence ID" value="HGQ77617.1"/>
    <property type="molecule type" value="Genomic_DNA"/>
</dbReference>
<evidence type="ECO:0000256" key="1">
    <source>
        <dbReference type="ARBA" id="ARBA00023224"/>
    </source>
</evidence>
<dbReference type="KEGG" id="fng:JM64_04485"/>
<evidence type="ECO:0000256" key="2">
    <source>
        <dbReference type="PROSITE-ProRule" id="PRU00284"/>
    </source>
</evidence>
<proteinExistence type="predicted"/>
<gene>
    <name evidence="6" type="ORF">ENU12_06915</name>
    <name evidence="5" type="ORF">JM64_04485</name>
</gene>
<protein>
    <submittedName>
        <fullName evidence="5">Chemotaxis protein</fullName>
    </submittedName>
</protein>
<feature type="domain" description="Methyl-accepting transducer" evidence="4">
    <location>
        <begin position="325"/>
        <end position="568"/>
    </location>
</feature>
<evidence type="ECO:0000256" key="3">
    <source>
        <dbReference type="SAM" id="Phobius"/>
    </source>
</evidence>
<keyword evidence="3" id="KW-0472">Membrane</keyword>
<dbReference type="OMA" id="TFSKWFP"/>
<dbReference type="InterPro" id="IPR024096">
    <property type="entry name" value="NO_sig/Golgi_transp_ligand-bd"/>
</dbReference>
<dbReference type="PROSITE" id="PS50111">
    <property type="entry name" value="CHEMOTAXIS_TRANSDUC_2"/>
    <property type="match status" value="1"/>
</dbReference>
<keyword evidence="3" id="KW-0812">Transmembrane</keyword>
<dbReference type="Pfam" id="PF07700">
    <property type="entry name" value="HNOB"/>
    <property type="match status" value="1"/>
</dbReference>
<dbReference type="Gene3D" id="1.10.287.950">
    <property type="entry name" value="Methyl-accepting chemotaxis protein"/>
    <property type="match status" value="1"/>
</dbReference>
<feature type="transmembrane region" description="Helical" evidence="3">
    <location>
        <begin position="202"/>
        <end position="222"/>
    </location>
</feature>
<sequence>MKSFVMNIWINTWKKLYGESVVNSLIEEFKVDTSKLIIPTLDVPDDLVFQFSKKLAQRVGKTYEELWEETGKNNVRSFSQFYPGYFKKDNCMSFLSAMDGVHRVLTRRISGAKPPRIIFNYIDPYTAIIRYQSHRDFRYYFLGLLKGASEFFNDPIEIEILDQGSSSSGSFVEVKVRSTKPYGKTISLKSYRALSLWTLKDFITTYTIIFPVFTFVATFLLTKFFGPLIGATLTSILALIGVMFGLKDFRKGLDGLKEISKVYKQKDFNTLVQIKGERNFEEVSKINSEAINELREFLVGIQGDTEELMNFSKKTLESSETVLEQIDTMKELSKQVADTAVQISNDAERISETVASNVDTITRTINEQNQIIHDLNLAVEKIINAAKSVEHSANGMKTMSSDFETIASESEQLRNQASAIMEIASTVMSIAEQTNLLALNAAIEAARSGEAGRGFAVVADEIRKLAEESKASAVKISQFLSSVSNGIDRLSQSIIKGYEELKAQSQILAQSATESKESSNIISQITQQLNSLVSTLNSETEKLESITTSIQNLLAISEESSATAEEISASIQRFLDEINNVFANVKQTINLLNMIQDNFKDIKI</sequence>
<evidence type="ECO:0000313" key="5">
    <source>
        <dbReference type="EMBL" id="ANE41318.1"/>
    </source>
</evidence>
<dbReference type="PANTHER" id="PTHR32089">
    <property type="entry name" value="METHYL-ACCEPTING CHEMOTAXIS PROTEIN MCPB"/>
    <property type="match status" value="1"/>
</dbReference>
<organism evidence="5 7">
    <name type="scientific">Fervidobacterium pennivorans</name>
    <dbReference type="NCBI Taxonomy" id="93466"/>
    <lineage>
        <taxon>Bacteria</taxon>
        <taxon>Thermotogati</taxon>
        <taxon>Thermotogota</taxon>
        <taxon>Thermotogae</taxon>
        <taxon>Thermotogales</taxon>
        <taxon>Fervidobacteriaceae</taxon>
        <taxon>Fervidobacterium</taxon>
    </lineage>
</organism>
<dbReference type="SMART" id="SM00283">
    <property type="entry name" value="MA"/>
    <property type="match status" value="1"/>
</dbReference>
<dbReference type="GO" id="GO:0016020">
    <property type="term" value="C:membrane"/>
    <property type="evidence" value="ECO:0007669"/>
    <property type="project" value="InterPro"/>
</dbReference>
<keyword evidence="3" id="KW-1133">Transmembrane helix</keyword>
<evidence type="ECO:0000313" key="7">
    <source>
        <dbReference type="Proteomes" id="UP000077096"/>
    </source>
</evidence>
<dbReference type="Pfam" id="PF00015">
    <property type="entry name" value="MCPsignal"/>
    <property type="match status" value="1"/>
</dbReference>
<dbReference type="InterPro" id="IPR011644">
    <property type="entry name" value="Heme_NO-bd"/>
</dbReference>
<dbReference type="SUPFAM" id="SSF58104">
    <property type="entry name" value="Methyl-accepting chemotaxis protein (MCP) signaling domain"/>
    <property type="match status" value="1"/>
</dbReference>
<evidence type="ECO:0000259" key="4">
    <source>
        <dbReference type="PROSITE" id="PS50111"/>
    </source>
</evidence>
<reference evidence="5 7" key="1">
    <citation type="submission" date="2014-08" db="EMBL/GenBank/DDBJ databases">
        <title>Fervidobacterium pennivorans DYC genome.</title>
        <authorList>
            <person name="Wushke S."/>
        </authorList>
    </citation>
    <scope>NUCLEOTIDE SEQUENCE [LARGE SCALE GENOMIC DNA]</scope>
    <source>
        <strain evidence="5 7">DYC</strain>
    </source>
</reference>
<dbReference type="PANTHER" id="PTHR32089:SF112">
    <property type="entry name" value="LYSOZYME-LIKE PROTEIN-RELATED"/>
    <property type="match status" value="1"/>
</dbReference>
<feature type="transmembrane region" description="Helical" evidence="3">
    <location>
        <begin position="228"/>
        <end position="246"/>
    </location>
</feature>
<reference evidence="6" key="2">
    <citation type="journal article" date="2020" name="mSystems">
        <title>Genome- and Community-Level Interaction Insights into Carbon Utilization and Element Cycling Functions of Hydrothermarchaeota in Hydrothermal Sediment.</title>
        <authorList>
            <person name="Zhou Z."/>
            <person name="Liu Y."/>
            <person name="Xu W."/>
            <person name="Pan J."/>
            <person name="Luo Z.H."/>
            <person name="Li M."/>
        </authorList>
    </citation>
    <scope>NUCLEOTIDE SEQUENCE [LARGE SCALE GENOMIC DNA]</scope>
    <source>
        <strain evidence="6">SpSt-640</strain>
    </source>
</reference>
<dbReference type="InterPro" id="IPR004089">
    <property type="entry name" value="MCPsignal_dom"/>
</dbReference>
<dbReference type="GO" id="GO:0020037">
    <property type="term" value="F:heme binding"/>
    <property type="evidence" value="ECO:0007669"/>
    <property type="project" value="InterPro"/>
</dbReference>
<dbReference type="Gene3D" id="3.90.1520.10">
    <property type="entry name" value="H-NOX domain"/>
    <property type="match status" value="1"/>
</dbReference>
<dbReference type="GO" id="GO:0007165">
    <property type="term" value="P:signal transduction"/>
    <property type="evidence" value="ECO:0007669"/>
    <property type="project" value="UniProtKB-KW"/>
</dbReference>
<accession>A0A172T2T0</accession>
<dbReference type="EMBL" id="CP011393">
    <property type="protein sequence ID" value="ANE41318.1"/>
    <property type="molecule type" value="Genomic_DNA"/>
</dbReference>
<name>A0A172T2T0_FERPE</name>
<keyword evidence="1 2" id="KW-0807">Transducer</keyword>
<evidence type="ECO:0000313" key="6">
    <source>
        <dbReference type="EMBL" id="HGQ77617.1"/>
    </source>
</evidence>
<dbReference type="AlphaFoldDB" id="A0A172T2T0"/>
<dbReference type="PATRIC" id="fig|93466.3.peg.958"/>
<dbReference type="Proteomes" id="UP000077096">
    <property type="component" value="Chromosome"/>
</dbReference>
<dbReference type="InterPro" id="IPR038158">
    <property type="entry name" value="H-NOX_domain_sf"/>
</dbReference>